<comment type="caution">
    <text evidence="3">The sequence shown here is derived from an EMBL/GenBank/DDBJ whole genome shotgun (WGS) entry which is preliminary data.</text>
</comment>
<dbReference type="Pfam" id="PF13115">
    <property type="entry name" value="YtkA"/>
    <property type="match status" value="1"/>
</dbReference>
<reference evidence="3 4" key="1">
    <citation type="submission" date="2019-02" db="EMBL/GenBank/DDBJ databases">
        <title>Prokaryotic population dynamics and viral predation in marine succession experiment using metagenomics: the confinement effect.</title>
        <authorList>
            <person name="Haro-Moreno J.M."/>
            <person name="Rodriguez-Valera F."/>
            <person name="Lopez-Perez M."/>
        </authorList>
    </citation>
    <scope>NUCLEOTIDE SEQUENCE [LARGE SCALE GENOMIC DNA]</scope>
    <source>
        <strain evidence="3">MED-G157</strain>
    </source>
</reference>
<dbReference type="AlphaFoldDB" id="A0A520S3F5"/>
<evidence type="ECO:0000313" key="4">
    <source>
        <dbReference type="Proteomes" id="UP000316199"/>
    </source>
</evidence>
<evidence type="ECO:0000256" key="1">
    <source>
        <dbReference type="SAM" id="SignalP"/>
    </source>
</evidence>
<gene>
    <name evidence="3" type="ORF">EVA68_02895</name>
</gene>
<dbReference type="EMBL" id="SHAG01000006">
    <property type="protein sequence ID" value="RZO76984.1"/>
    <property type="molecule type" value="Genomic_DNA"/>
</dbReference>
<dbReference type="Proteomes" id="UP000316199">
    <property type="component" value="Unassembled WGS sequence"/>
</dbReference>
<name>A0A520S3F5_9GAMM</name>
<dbReference type="InterPro" id="IPR032693">
    <property type="entry name" value="YtkA-like_dom"/>
</dbReference>
<feature type="signal peptide" evidence="1">
    <location>
        <begin position="1"/>
        <end position="18"/>
    </location>
</feature>
<feature type="domain" description="YtkA-like" evidence="2">
    <location>
        <begin position="33"/>
        <end position="103"/>
    </location>
</feature>
<evidence type="ECO:0000259" key="2">
    <source>
        <dbReference type="Pfam" id="PF13115"/>
    </source>
</evidence>
<feature type="chain" id="PRO_5021949260" description="YtkA-like domain-containing protein" evidence="1">
    <location>
        <begin position="19"/>
        <end position="120"/>
    </location>
</feature>
<proteinExistence type="predicted"/>
<organism evidence="3 4">
    <name type="scientific">OM182 bacterium</name>
    <dbReference type="NCBI Taxonomy" id="2510334"/>
    <lineage>
        <taxon>Bacteria</taxon>
        <taxon>Pseudomonadati</taxon>
        <taxon>Pseudomonadota</taxon>
        <taxon>Gammaproteobacteria</taxon>
        <taxon>OMG group</taxon>
        <taxon>OM182 clade</taxon>
    </lineage>
</organism>
<sequence length="120" mass="13414">MHRAYLLILLILSQEALATKALSVTYSSSIEPIAINVMHEWVLTIQSIDGNPITHADIVVEGGMPEHNHGLPTVPKVTKNLGNGRYLLQGIRFHMSGFWEMKITVKIEGDEHVVMFPLEL</sequence>
<accession>A0A520S3F5</accession>
<protein>
    <recommendedName>
        <fullName evidence="2">YtkA-like domain-containing protein</fullName>
    </recommendedName>
</protein>
<evidence type="ECO:0000313" key="3">
    <source>
        <dbReference type="EMBL" id="RZO76984.1"/>
    </source>
</evidence>
<keyword evidence="1" id="KW-0732">Signal</keyword>